<dbReference type="AlphaFoldDB" id="A0A967EVB7"/>
<organism evidence="6 7">
    <name type="scientific">Pelagibius litoralis</name>
    <dbReference type="NCBI Taxonomy" id="374515"/>
    <lineage>
        <taxon>Bacteria</taxon>
        <taxon>Pseudomonadati</taxon>
        <taxon>Pseudomonadota</taxon>
        <taxon>Alphaproteobacteria</taxon>
        <taxon>Rhodospirillales</taxon>
        <taxon>Rhodovibrionaceae</taxon>
        <taxon>Pelagibius</taxon>
    </lineage>
</organism>
<protein>
    <submittedName>
        <fullName evidence="6">TetR/AcrR family transcriptional regulator</fullName>
    </submittedName>
</protein>
<feature type="DNA-binding region" description="H-T-H motif" evidence="4">
    <location>
        <begin position="34"/>
        <end position="53"/>
    </location>
</feature>
<dbReference type="InterPro" id="IPR039536">
    <property type="entry name" value="TetR_C_Proteobacteria"/>
</dbReference>
<dbReference type="PANTHER" id="PTHR30055:SF223">
    <property type="entry name" value="HTH-TYPE TRANSCRIPTIONAL REGULATOR UIDR"/>
    <property type="match status" value="1"/>
</dbReference>
<dbReference type="Gene3D" id="1.10.357.10">
    <property type="entry name" value="Tetracycline Repressor, domain 2"/>
    <property type="match status" value="1"/>
</dbReference>
<dbReference type="SUPFAM" id="SSF46689">
    <property type="entry name" value="Homeodomain-like"/>
    <property type="match status" value="1"/>
</dbReference>
<evidence type="ECO:0000256" key="3">
    <source>
        <dbReference type="ARBA" id="ARBA00023163"/>
    </source>
</evidence>
<name>A0A967EVB7_9PROT</name>
<reference evidence="6" key="1">
    <citation type="submission" date="2020-03" db="EMBL/GenBank/DDBJ databases">
        <title>Genome of Pelagibius litoralis DSM 21314T.</title>
        <authorList>
            <person name="Wang G."/>
        </authorList>
    </citation>
    <scope>NUCLEOTIDE SEQUENCE</scope>
    <source>
        <strain evidence="6">DSM 21314</strain>
    </source>
</reference>
<evidence type="ECO:0000256" key="4">
    <source>
        <dbReference type="PROSITE-ProRule" id="PRU00335"/>
    </source>
</evidence>
<evidence type="ECO:0000313" key="7">
    <source>
        <dbReference type="Proteomes" id="UP000761264"/>
    </source>
</evidence>
<proteinExistence type="predicted"/>
<dbReference type="InterPro" id="IPR001647">
    <property type="entry name" value="HTH_TetR"/>
</dbReference>
<evidence type="ECO:0000256" key="2">
    <source>
        <dbReference type="ARBA" id="ARBA00023125"/>
    </source>
</evidence>
<comment type="caution">
    <text evidence="6">The sequence shown here is derived from an EMBL/GenBank/DDBJ whole genome shotgun (WGS) entry which is preliminary data.</text>
</comment>
<dbReference type="PROSITE" id="PS50977">
    <property type="entry name" value="HTH_TETR_2"/>
    <property type="match status" value="1"/>
</dbReference>
<evidence type="ECO:0000313" key="6">
    <source>
        <dbReference type="EMBL" id="NIA68267.1"/>
    </source>
</evidence>
<dbReference type="InterPro" id="IPR050109">
    <property type="entry name" value="HTH-type_TetR-like_transc_reg"/>
</dbReference>
<dbReference type="GO" id="GO:0003700">
    <property type="term" value="F:DNA-binding transcription factor activity"/>
    <property type="evidence" value="ECO:0007669"/>
    <property type="project" value="TreeGrafter"/>
</dbReference>
<dbReference type="GO" id="GO:0000976">
    <property type="term" value="F:transcription cis-regulatory region binding"/>
    <property type="evidence" value="ECO:0007669"/>
    <property type="project" value="TreeGrafter"/>
</dbReference>
<keyword evidence="7" id="KW-1185">Reference proteome</keyword>
<evidence type="ECO:0000259" key="5">
    <source>
        <dbReference type="PROSITE" id="PS50977"/>
    </source>
</evidence>
<feature type="domain" description="HTH tetR-type" evidence="5">
    <location>
        <begin position="11"/>
        <end position="71"/>
    </location>
</feature>
<dbReference type="PRINTS" id="PR00455">
    <property type="entry name" value="HTHTETR"/>
</dbReference>
<dbReference type="RefSeq" id="WP_167222681.1">
    <property type="nucleotide sequence ID" value="NZ_JAAQPH010000004.1"/>
</dbReference>
<accession>A0A967EVB7</accession>
<keyword evidence="3" id="KW-0804">Transcription</keyword>
<keyword evidence="2 4" id="KW-0238">DNA-binding</keyword>
<dbReference type="SUPFAM" id="SSF48498">
    <property type="entry name" value="Tetracyclin repressor-like, C-terminal domain"/>
    <property type="match status" value="1"/>
</dbReference>
<dbReference type="InterPro" id="IPR009057">
    <property type="entry name" value="Homeodomain-like_sf"/>
</dbReference>
<keyword evidence="1" id="KW-0805">Transcription regulation</keyword>
<dbReference type="FunFam" id="1.10.10.60:FF:000141">
    <property type="entry name" value="TetR family transcriptional regulator"/>
    <property type="match status" value="1"/>
</dbReference>
<gene>
    <name evidence="6" type="ORF">HBA54_06650</name>
</gene>
<dbReference type="Pfam" id="PF14246">
    <property type="entry name" value="TetR_C_7"/>
    <property type="match status" value="1"/>
</dbReference>
<dbReference type="Proteomes" id="UP000761264">
    <property type="component" value="Unassembled WGS sequence"/>
</dbReference>
<sequence length="210" mass="22809">MLRARTPAAKDERRQALLKAALDEFFDRGFTAARMDDIARRAGLSKGALYLYFDSKDALFIALIETVAAPNVEKVEHLAAAAPSATAALHALTGFMPHLIRETPLPRVVKVLLADAGAFPDVVRRYRSQVIDRVLAAIAAVLERGKRSGELAVDDPKLTARLVVAPVLLSAIWSVVFEIDPEARVDLDALFALHKKMLLHALAANPDAAK</sequence>
<evidence type="ECO:0000256" key="1">
    <source>
        <dbReference type="ARBA" id="ARBA00023015"/>
    </source>
</evidence>
<dbReference type="PANTHER" id="PTHR30055">
    <property type="entry name" value="HTH-TYPE TRANSCRIPTIONAL REGULATOR RUTR"/>
    <property type="match status" value="1"/>
</dbReference>
<dbReference type="Pfam" id="PF00440">
    <property type="entry name" value="TetR_N"/>
    <property type="match status" value="1"/>
</dbReference>
<dbReference type="InterPro" id="IPR036271">
    <property type="entry name" value="Tet_transcr_reg_TetR-rel_C_sf"/>
</dbReference>
<dbReference type="EMBL" id="JAAQPH010000004">
    <property type="protein sequence ID" value="NIA68267.1"/>
    <property type="molecule type" value="Genomic_DNA"/>
</dbReference>